<protein>
    <submittedName>
        <fullName evidence="1">Uncharacterized protein</fullName>
    </submittedName>
</protein>
<dbReference type="Proteomes" id="UP000215914">
    <property type="component" value="Unassembled WGS sequence"/>
</dbReference>
<reference evidence="1" key="2">
    <citation type="submission" date="2020-06" db="EMBL/GenBank/DDBJ databases">
        <title>Helianthus annuus Genome sequencing and assembly Release 2.</title>
        <authorList>
            <person name="Gouzy J."/>
            <person name="Langlade N."/>
            <person name="Munos S."/>
        </authorList>
    </citation>
    <scope>NUCLEOTIDE SEQUENCE</scope>
    <source>
        <tissue evidence="1">Leaves</tissue>
    </source>
</reference>
<evidence type="ECO:0000313" key="1">
    <source>
        <dbReference type="EMBL" id="KAF5820719.1"/>
    </source>
</evidence>
<sequence length="68" mass="7982">MASSRMARFVSEVAPPQFVSVMRRRRTTNMLETISEDERESESHQATSRIKSVYFFKQVQKKYSEFGS</sequence>
<proteinExistence type="predicted"/>
<reference evidence="1" key="1">
    <citation type="journal article" date="2017" name="Nature">
        <title>The sunflower genome provides insights into oil metabolism, flowering and Asterid evolution.</title>
        <authorList>
            <person name="Badouin H."/>
            <person name="Gouzy J."/>
            <person name="Grassa C.J."/>
            <person name="Murat F."/>
            <person name="Staton S.E."/>
            <person name="Cottret L."/>
            <person name="Lelandais-Briere C."/>
            <person name="Owens G.L."/>
            <person name="Carrere S."/>
            <person name="Mayjonade B."/>
            <person name="Legrand L."/>
            <person name="Gill N."/>
            <person name="Kane N.C."/>
            <person name="Bowers J.E."/>
            <person name="Hubner S."/>
            <person name="Bellec A."/>
            <person name="Berard A."/>
            <person name="Berges H."/>
            <person name="Blanchet N."/>
            <person name="Boniface M.C."/>
            <person name="Brunel D."/>
            <person name="Catrice O."/>
            <person name="Chaidir N."/>
            <person name="Claudel C."/>
            <person name="Donnadieu C."/>
            <person name="Faraut T."/>
            <person name="Fievet G."/>
            <person name="Helmstetter N."/>
            <person name="King M."/>
            <person name="Knapp S.J."/>
            <person name="Lai Z."/>
            <person name="Le Paslier M.C."/>
            <person name="Lippi Y."/>
            <person name="Lorenzon L."/>
            <person name="Mandel J.R."/>
            <person name="Marage G."/>
            <person name="Marchand G."/>
            <person name="Marquand E."/>
            <person name="Bret-Mestries E."/>
            <person name="Morien E."/>
            <person name="Nambeesan S."/>
            <person name="Nguyen T."/>
            <person name="Pegot-Espagnet P."/>
            <person name="Pouilly N."/>
            <person name="Raftis F."/>
            <person name="Sallet E."/>
            <person name="Schiex T."/>
            <person name="Thomas J."/>
            <person name="Vandecasteele C."/>
            <person name="Vares D."/>
            <person name="Vear F."/>
            <person name="Vautrin S."/>
            <person name="Crespi M."/>
            <person name="Mangin B."/>
            <person name="Burke J.M."/>
            <person name="Salse J."/>
            <person name="Munos S."/>
            <person name="Vincourt P."/>
            <person name="Rieseberg L.H."/>
            <person name="Langlade N.B."/>
        </authorList>
    </citation>
    <scope>NUCLEOTIDE SEQUENCE</scope>
    <source>
        <tissue evidence="1">Leaves</tissue>
    </source>
</reference>
<comment type="caution">
    <text evidence="1">The sequence shown here is derived from an EMBL/GenBank/DDBJ whole genome shotgun (WGS) entry which is preliminary data.</text>
</comment>
<accession>A0A9K3JT63</accession>
<dbReference type="PANTHER" id="PTHR35101:SF12">
    <property type="entry name" value="OS02G0162600 PROTEIN"/>
    <property type="match status" value="1"/>
</dbReference>
<organism evidence="1 2">
    <name type="scientific">Helianthus annuus</name>
    <name type="common">Common sunflower</name>
    <dbReference type="NCBI Taxonomy" id="4232"/>
    <lineage>
        <taxon>Eukaryota</taxon>
        <taxon>Viridiplantae</taxon>
        <taxon>Streptophyta</taxon>
        <taxon>Embryophyta</taxon>
        <taxon>Tracheophyta</taxon>
        <taxon>Spermatophyta</taxon>
        <taxon>Magnoliopsida</taxon>
        <taxon>eudicotyledons</taxon>
        <taxon>Gunneridae</taxon>
        <taxon>Pentapetalae</taxon>
        <taxon>asterids</taxon>
        <taxon>campanulids</taxon>
        <taxon>Asterales</taxon>
        <taxon>Asteraceae</taxon>
        <taxon>Asteroideae</taxon>
        <taxon>Heliantheae alliance</taxon>
        <taxon>Heliantheae</taxon>
        <taxon>Helianthus</taxon>
    </lineage>
</organism>
<dbReference type="AlphaFoldDB" id="A0A9K3JT63"/>
<dbReference type="Gramene" id="mRNA:HanXRQr2_Chr01g0005331">
    <property type="protein sequence ID" value="CDS:HanXRQr2_Chr01g0005331.1"/>
    <property type="gene ID" value="HanXRQr2_Chr01g0005331"/>
</dbReference>
<evidence type="ECO:0000313" key="2">
    <source>
        <dbReference type="Proteomes" id="UP000215914"/>
    </source>
</evidence>
<name>A0A9K3JT63_HELAN</name>
<gene>
    <name evidence="1" type="ORF">HanXRQr2_Chr01g0005331</name>
</gene>
<keyword evidence="2" id="KW-1185">Reference proteome</keyword>
<dbReference type="PANTHER" id="PTHR35101">
    <property type="entry name" value="OS02G0162600 PROTEIN"/>
    <property type="match status" value="1"/>
</dbReference>
<dbReference type="EMBL" id="MNCJ02000316">
    <property type="protein sequence ID" value="KAF5820719.1"/>
    <property type="molecule type" value="Genomic_DNA"/>
</dbReference>